<evidence type="ECO:0008006" key="4">
    <source>
        <dbReference type="Google" id="ProtNLM"/>
    </source>
</evidence>
<dbReference type="PANTHER" id="PTHR33538:SF1">
    <property type="entry name" value="PROTEIN BRAMBLEBERRY"/>
    <property type="match status" value="1"/>
</dbReference>
<dbReference type="PANTHER" id="PTHR33538">
    <property type="entry name" value="PROTEIN GAMETE EXPRESSED 1"/>
    <property type="match status" value="1"/>
</dbReference>
<keyword evidence="1" id="KW-0472">Membrane</keyword>
<name>V9KGS2_CALMI</name>
<reference evidence="3" key="1">
    <citation type="journal article" date="2014" name="Nature">
        <title>Elephant shark genome provides unique insights into gnathostome evolution.</title>
        <authorList>
            <consortium name="International Elephant Shark Genome Sequencing Consortium"/>
            <person name="Venkatesh B."/>
            <person name="Lee A.P."/>
            <person name="Ravi V."/>
            <person name="Maurya A.K."/>
            <person name="Lian M.M."/>
            <person name="Swann J.B."/>
            <person name="Ohta Y."/>
            <person name="Flajnik M.F."/>
            <person name="Sutoh Y."/>
            <person name="Kasahara M."/>
            <person name="Hoon S."/>
            <person name="Gangu V."/>
            <person name="Roy S.W."/>
            <person name="Irimia M."/>
            <person name="Korzh V."/>
            <person name="Kondrychyn I."/>
            <person name="Lim Z.W."/>
            <person name="Tay B.H."/>
            <person name="Tohari S."/>
            <person name="Kong K.W."/>
            <person name="Ho S."/>
            <person name="Lorente-Galdos B."/>
            <person name="Quilez J."/>
            <person name="Marques-Bonet T."/>
            <person name="Raney B.J."/>
            <person name="Ingham P.W."/>
            <person name="Tay A."/>
            <person name="Hillier L.W."/>
            <person name="Minx P."/>
            <person name="Boehm T."/>
            <person name="Wilson R.K."/>
            <person name="Brenner S."/>
            <person name="Warren W.C."/>
        </authorList>
    </citation>
    <scope>NUCLEOTIDE SEQUENCE</scope>
    <source>
        <tissue evidence="3">Ovary</tissue>
    </source>
</reference>
<accession>V9KGS2</accession>
<keyword evidence="1" id="KW-1133">Transmembrane helix</keyword>
<dbReference type="EMBL" id="JW864614">
    <property type="protein sequence ID" value="AFO97131.1"/>
    <property type="molecule type" value="mRNA"/>
</dbReference>
<keyword evidence="1" id="KW-0812">Transmembrane</keyword>
<dbReference type="InterPro" id="IPR040346">
    <property type="entry name" value="GEX1/Brambleberry"/>
</dbReference>
<evidence type="ECO:0000313" key="3">
    <source>
        <dbReference type="EMBL" id="AFO97131.1"/>
    </source>
</evidence>
<feature type="signal peptide" evidence="2">
    <location>
        <begin position="1"/>
        <end position="22"/>
    </location>
</feature>
<dbReference type="AlphaFoldDB" id="V9KGS2"/>
<organism evidence="3">
    <name type="scientific">Callorhinchus milii</name>
    <name type="common">Ghost shark</name>
    <dbReference type="NCBI Taxonomy" id="7868"/>
    <lineage>
        <taxon>Eukaryota</taxon>
        <taxon>Metazoa</taxon>
        <taxon>Chordata</taxon>
        <taxon>Craniata</taxon>
        <taxon>Vertebrata</taxon>
        <taxon>Chondrichthyes</taxon>
        <taxon>Holocephali</taxon>
        <taxon>Chimaeriformes</taxon>
        <taxon>Callorhinchidae</taxon>
        <taxon>Callorhinchus</taxon>
    </lineage>
</organism>
<keyword evidence="2" id="KW-0732">Signal</keyword>
<evidence type="ECO:0000256" key="2">
    <source>
        <dbReference type="SAM" id="SignalP"/>
    </source>
</evidence>
<proteinExistence type="evidence at transcript level"/>
<feature type="transmembrane region" description="Helical" evidence="1">
    <location>
        <begin position="376"/>
        <end position="405"/>
    </location>
</feature>
<protein>
    <recommendedName>
        <fullName evidence="4">Protein brambleberry-like protein</fullName>
    </recommendedName>
</protein>
<feature type="transmembrane region" description="Helical" evidence="1">
    <location>
        <begin position="417"/>
        <end position="438"/>
    </location>
</feature>
<feature type="chain" id="PRO_5004778769" description="Protein brambleberry-like protein" evidence="2">
    <location>
        <begin position="23"/>
        <end position="627"/>
    </location>
</feature>
<evidence type="ECO:0000256" key="1">
    <source>
        <dbReference type="SAM" id="Phobius"/>
    </source>
</evidence>
<sequence>MSAASVLLCLGLFCSLTVSVHSAFFGWFIHRETAEMASPASFSEASEAAVPQPLFEMTTVDDKFVAEAQHLDLSPLDRCHRKVIEQLSTTCSDLSEEELAKLGVSLFNCQAEIEQRPTYPCTPEMALADCTAGMDPDTWNAYHIVSNRARSVCYATRQQAFKRRTEMTVNALVATASGQLEAMKMLKDGQEELRELTAASLENVVSSQHKLLDQQGHLEQGQQQLESSITGNLEELTREKELIASGHQQVAALIEGITLRMENVSRHLAYQDSELQQGHQAILNDLLEVRARAQQVYAKLESNLDLFTVHQSQMVVYYDRLMEKLQRMNQTVGMVMYMIDHLHLGVGQRLSKIQHFLDWTGSNLSVIYTCVVHVSYFLVAAIIMAFLQTPCFSRTVLLVLVLLNALSELNQCVSMDVTCLSLFLTMTVISNWILVNLFSCLTTVCQLKSLPTCPSTPVIVNPNPCLSPKARLRTSTPERDSEIFSLEEELEKLTGTAGLGNTELIRSNTLIESSGPAWPTQHGAAHLSSGPDLPVTCMPVLKNKPLLANTMQCTTERNISGAENSLRHLSHVFESETNLSHSVTSNMSLTPRQLCRGITKIGQPCRNRAATGQDVCRIHTSGQSSYR</sequence>